<gene>
    <name evidence="1" type="ORF">SAMN05421847_1066</name>
</gene>
<dbReference type="Proteomes" id="UP000236738">
    <property type="component" value="Unassembled WGS sequence"/>
</dbReference>
<dbReference type="AlphaFoldDB" id="A0A1H5W0K9"/>
<evidence type="ECO:0000313" key="1">
    <source>
        <dbReference type="EMBL" id="SEF93054.1"/>
    </source>
</evidence>
<accession>A0A1H5W0K9</accession>
<keyword evidence="2" id="KW-1185">Reference proteome</keyword>
<dbReference type="EMBL" id="FNUS01000002">
    <property type="protein sequence ID" value="SEF93054.1"/>
    <property type="molecule type" value="Genomic_DNA"/>
</dbReference>
<evidence type="ECO:0000313" key="2">
    <source>
        <dbReference type="Proteomes" id="UP000236738"/>
    </source>
</evidence>
<name>A0A1H5W0K9_9FLAO</name>
<protein>
    <submittedName>
        <fullName evidence="1">Uncharacterized protein</fullName>
    </submittedName>
</protein>
<proteinExistence type="predicted"/>
<organism evidence="1 2">
    <name type="scientific">Halpernia humi</name>
    <dbReference type="NCBI Taxonomy" id="493375"/>
    <lineage>
        <taxon>Bacteria</taxon>
        <taxon>Pseudomonadati</taxon>
        <taxon>Bacteroidota</taxon>
        <taxon>Flavobacteriia</taxon>
        <taxon>Flavobacteriales</taxon>
        <taxon>Weeksellaceae</taxon>
        <taxon>Chryseobacterium group</taxon>
        <taxon>Halpernia</taxon>
    </lineage>
</organism>
<reference evidence="2" key="1">
    <citation type="submission" date="2016-10" db="EMBL/GenBank/DDBJ databases">
        <authorList>
            <person name="Varghese N."/>
            <person name="Submissions S."/>
        </authorList>
    </citation>
    <scope>NUCLEOTIDE SEQUENCE [LARGE SCALE GENOMIC DNA]</scope>
    <source>
        <strain evidence="2">DSM 21580</strain>
    </source>
</reference>
<sequence>MKKSAQIKEIQLRLPDDIKIVDETDFEFNEDEFLSILCWLKYFNCHYEQNKKNELPDIKFPIISKRLRLDFGLYTVKSNSEPFKGFYNIYLSNNIKNLVGRKTLNNFILQWNL</sequence>